<reference evidence="1" key="1">
    <citation type="journal article" date="2019" name="MBio">
        <title>Virus Genomes from Deep Sea Sediments Expand the Ocean Megavirome and Support Independent Origins of Viral Gigantism.</title>
        <authorList>
            <person name="Backstrom D."/>
            <person name="Yutin N."/>
            <person name="Jorgensen S.L."/>
            <person name="Dharamshi J."/>
            <person name="Homa F."/>
            <person name="Zaremba-Niedwiedzka K."/>
            <person name="Spang A."/>
            <person name="Wolf Y.I."/>
            <person name="Koonin E.V."/>
            <person name="Ettema T.J."/>
        </authorList>
    </citation>
    <scope>NUCLEOTIDE SEQUENCE</scope>
</reference>
<sequence>MRHLTVKKLSNIFKMEGRELATLDKELLVQILEHMSYREVLEWCTTHPRFRELCDNDRTFYWNVIERKQREEGFAKIFVVEGGEDILIWVTLLQSGSEFELNVTRTQIQRILEIIQNEEDYLRPPGREGRLRTVNEVDLLFRFGRHVSLDEQHEVEITNNSGSMQIHLASSDFERIIRIALGIADLEITEDETFVEEFVNRDGYYVLLLDGSVVVRYGG</sequence>
<name>A0A481Z885_9VIRU</name>
<proteinExistence type="predicted"/>
<gene>
    <name evidence="1" type="ORF">LCPAC304_00210</name>
</gene>
<accession>A0A481Z885</accession>
<dbReference type="EMBL" id="MK500565">
    <property type="protein sequence ID" value="QBK91695.1"/>
    <property type="molecule type" value="Genomic_DNA"/>
</dbReference>
<evidence type="ECO:0008006" key="2">
    <source>
        <dbReference type="Google" id="ProtNLM"/>
    </source>
</evidence>
<protein>
    <recommendedName>
        <fullName evidence="2">F-box domain-containing protein</fullName>
    </recommendedName>
</protein>
<evidence type="ECO:0000313" key="1">
    <source>
        <dbReference type="EMBL" id="QBK91695.1"/>
    </source>
</evidence>
<organism evidence="1">
    <name type="scientific">Pithovirus LCPAC304</name>
    <dbReference type="NCBI Taxonomy" id="2506594"/>
    <lineage>
        <taxon>Viruses</taxon>
        <taxon>Pithoviruses</taxon>
    </lineage>
</organism>